<proteinExistence type="predicted"/>
<gene>
    <name evidence="1" type="ORF">CWM47_09735</name>
</gene>
<evidence type="ECO:0000313" key="1">
    <source>
        <dbReference type="EMBL" id="AUD02072.1"/>
    </source>
</evidence>
<accession>A0A2K8YWR7</accession>
<protein>
    <submittedName>
        <fullName evidence="1">Uncharacterized protein</fullName>
    </submittedName>
</protein>
<organism evidence="1 2">
    <name type="scientific">Spirosoma pollinicola</name>
    <dbReference type="NCBI Taxonomy" id="2057025"/>
    <lineage>
        <taxon>Bacteria</taxon>
        <taxon>Pseudomonadati</taxon>
        <taxon>Bacteroidota</taxon>
        <taxon>Cytophagia</taxon>
        <taxon>Cytophagales</taxon>
        <taxon>Cytophagaceae</taxon>
        <taxon>Spirosoma</taxon>
    </lineage>
</organism>
<dbReference type="KEGG" id="spir:CWM47_09735"/>
<dbReference type="Proteomes" id="UP000232883">
    <property type="component" value="Chromosome"/>
</dbReference>
<sequence length="147" mass="16428">MHLLQEIDDLSDCEDMHPHFISLLSQKQYIKVARPSINNDQPRIAQTLGMGPAIITSLTRGNSATHRPVVAKTDTNDAPLSTPSIKADIRPKLMEPTTLSTPERYVPMDRITQPTMMAPDRLETTWKAPYESTTALVANDRFCPLTN</sequence>
<dbReference type="AlphaFoldDB" id="A0A2K8YWR7"/>
<reference evidence="1 2" key="1">
    <citation type="submission" date="2017-11" db="EMBL/GenBank/DDBJ databases">
        <title>Taxonomic description and genome sequences of Spirosoma HA7 sp. nov., isolated from pollen microhabitat of Corylus avellana.</title>
        <authorList>
            <person name="Ambika Manirajan B."/>
            <person name="Suarez C."/>
            <person name="Ratering S."/>
            <person name="Geissler-Plaum R."/>
            <person name="Cardinale M."/>
            <person name="Sylvia S."/>
        </authorList>
    </citation>
    <scope>NUCLEOTIDE SEQUENCE [LARGE SCALE GENOMIC DNA]</scope>
    <source>
        <strain evidence="1 2">HA7</strain>
    </source>
</reference>
<keyword evidence="2" id="KW-1185">Reference proteome</keyword>
<evidence type="ECO:0000313" key="2">
    <source>
        <dbReference type="Proteomes" id="UP000232883"/>
    </source>
</evidence>
<name>A0A2K8YWR7_9BACT</name>
<dbReference type="EMBL" id="CP025096">
    <property type="protein sequence ID" value="AUD02072.1"/>
    <property type="molecule type" value="Genomic_DNA"/>
</dbReference>